<evidence type="ECO:0000256" key="1">
    <source>
        <dbReference type="PIRNR" id="PIRNR036409"/>
    </source>
</evidence>
<dbReference type="AlphaFoldDB" id="A0A2V3VKU9"/>
<dbReference type="PIRSF" id="PIRSF036409">
    <property type="entry name" value="EutP_PduV"/>
    <property type="match status" value="1"/>
</dbReference>
<proteinExistence type="inferred from homology"/>
<comment type="caution">
    <text evidence="2">The sequence shown here is derived from an EMBL/GenBank/DDBJ whole genome shotgun (WGS) entry which is preliminary data.</text>
</comment>
<comment type="similarity">
    <text evidence="1">Belongs to the EutP/PduV family.</text>
</comment>
<dbReference type="PANTHER" id="PTHR40453:SF1">
    <property type="entry name" value="PROTEIN YOEF"/>
    <property type="match status" value="1"/>
</dbReference>
<name>A0A2V3VKU9_9BACI</name>
<dbReference type="Gene3D" id="3.40.50.300">
    <property type="entry name" value="P-loop containing nucleotide triphosphate hydrolases"/>
    <property type="match status" value="1"/>
</dbReference>
<organism evidence="2 3">
    <name type="scientific">Pseudogracilibacillus auburnensis</name>
    <dbReference type="NCBI Taxonomy" id="1494959"/>
    <lineage>
        <taxon>Bacteria</taxon>
        <taxon>Bacillati</taxon>
        <taxon>Bacillota</taxon>
        <taxon>Bacilli</taxon>
        <taxon>Bacillales</taxon>
        <taxon>Bacillaceae</taxon>
        <taxon>Pseudogracilibacillus</taxon>
    </lineage>
</organism>
<keyword evidence="3" id="KW-1185">Reference proteome</keyword>
<evidence type="ECO:0000313" key="2">
    <source>
        <dbReference type="EMBL" id="PXW82452.1"/>
    </source>
</evidence>
<dbReference type="InterPro" id="IPR012381">
    <property type="entry name" value="EutP_PduV"/>
</dbReference>
<evidence type="ECO:0000313" key="3">
    <source>
        <dbReference type="Proteomes" id="UP000247978"/>
    </source>
</evidence>
<gene>
    <name evidence="2" type="ORF">DFR56_11826</name>
</gene>
<dbReference type="EMBL" id="QJJQ01000018">
    <property type="protein sequence ID" value="PXW82452.1"/>
    <property type="molecule type" value="Genomic_DNA"/>
</dbReference>
<reference evidence="2 3" key="1">
    <citation type="submission" date="2018-05" db="EMBL/GenBank/DDBJ databases">
        <title>Genomic Encyclopedia of Type Strains, Phase IV (KMG-IV): sequencing the most valuable type-strain genomes for metagenomic binning, comparative biology and taxonomic classification.</title>
        <authorList>
            <person name="Goeker M."/>
        </authorList>
    </citation>
    <scope>NUCLEOTIDE SEQUENCE [LARGE SCALE GENOMIC DNA]</scope>
    <source>
        <strain evidence="2 3">DSM 28556</strain>
    </source>
</reference>
<sequence>MKNKVMMIGAIDAGKTTLVNELVDIGTKARKTQSLEYHDWVVDTPGEYTENPLYYKNIMATSFQVTHVAYVQDATTHKNIFPPGFGGGVPKLPIGIITKADAKGADIERSFNILKRVMLRGPVIITSVVNKTGLKHIQPLVICNSLLEMKAYAEKHNDPLLLYVE</sequence>
<dbReference type="Pfam" id="PF10662">
    <property type="entry name" value="PduV-EutP"/>
    <property type="match status" value="1"/>
</dbReference>
<protein>
    <submittedName>
        <fullName evidence="2">Ethanolamine utilization protein EutP</fullName>
    </submittedName>
</protein>
<dbReference type="PANTHER" id="PTHR40453">
    <property type="entry name" value="PROTEIN YOEF"/>
    <property type="match status" value="1"/>
</dbReference>
<dbReference type="RefSeq" id="WP_110397063.1">
    <property type="nucleotide sequence ID" value="NZ_JADIJL010000001.1"/>
</dbReference>
<dbReference type="OrthoDB" id="6179at2"/>
<dbReference type="GO" id="GO:0005524">
    <property type="term" value="F:ATP binding"/>
    <property type="evidence" value="ECO:0007669"/>
    <property type="project" value="UniProtKB-UniRule"/>
</dbReference>
<accession>A0A2V3VKU9</accession>
<dbReference type="InterPro" id="IPR027417">
    <property type="entry name" value="P-loop_NTPase"/>
</dbReference>
<dbReference type="GO" id="GO:0006576">
    <property type="term" value="P:biogenic amine metabolic process"/>
    <property type="evidence" value="ECO:0007669"/>
    <property type="project" value="InterPro"/>
</dbReference>
<dbReference type="SUPFAM" id="SSF52540">
    <property type="entry name" value="P-loop containing nucleoside triphosphate hydrolases"/>
    <property type="match status" value="1"/>
</dbReference>
<dbReference type="Proteomes" id="UP000247978">
    <property type="component" value="Unassembled WGS sequence"/>
</dbReference>
<keyword evidence="1" id="KW-0547">Nucleotide-binding</keyword>
<dbReference type="CDD" id="cd00882">
    <property type="entry name" value="Ras_like_GTPase"/>
    <property type="match status" value="1"/>
</dbReference>